<evidence type="ECO:0000256" key="1">
    <source>
        <dbReference type="SAM" id="Phobius"/>
    </source>
</evidence>
<evidence type="ECO:0000313" key="2">
    <source>
        <dbReference type="EMBL" id="AKV03204.1"/>
    </source>
</evidence>
<dbReference type="RefSeq" id="WP_146654010.1">
    <property type="nucleotide sequence ID" value="NZ_CP012333.1"/>
</dbReference>
<feature type="transmembrane region" description="Helical" evidence="1">
    <location>
        <begin position="12"/>
        <end position="30"/>
    </location>
</feature>
<keyword evidence="1" id="KW-0472">Membrane</keyword>
<dbReference type="EMBL" id="CP012333">
    <property type="protein sequence ID" value="AKV03204.1"/>
    <property type="molecule type" value="Genomic_DNA"/>
</dbReference>
<name>A0A0K1QBU4_9BACT</name>
<dbReference type="STRING" id="1391654.AKJ09_09867"/>
<keyword evidence="1" id="KW-1133">Transmembrane helix</keyword>
<protein>
    <submittedName>
        <fullName evidence="2">Uncharacterized protein</fullName>
    </submittedName>
</protein>
<reference evidence="2 3" key="1">
    <citation type="submission" date="2015-08" db="EMBL/GenBank/DDBJ databases">
        <authorList>
            <person name="Babu N.S."/>
            <person name="Beckwith C.J."/>
            <person name="Beseler K.G."/>
            <person name="Brison A."/>
            <person name="Carone J.V."/>
            <person name="Caskin T.P."/>
            <person name="Diamond M."/>
            <person name="Durham M.E."/>
            <person name="Foxe J.M."/>
            <person name="Go M."/>
            <person name="Henderson B.A."/>
            <person name="Jones I.B."/>
            <person name="McGettigan J.A."/>
            <person name="Micheletti S.J."/>
            <person name="Nasrallah M.E."/>
            <person name="Ortiz D."/>
            <person name="Piller C.R."/>
            <person name="Privatt S.R."/>
            <person name="Schneider S.L."/>
            <person name="Sharp S."/>
            <person name="Smith T.C."/>
            <person name="Stanton J.D."/>
            <person name="Ullery H.E."/>
            <person name="Wilson R.J."/>
            <person name="Serrano M.G."/>
            <person name="Buck G."/>
            <person name="Lee V."/>
            <person name="Wang Y."/>
            <person name="Carvalho R."/>
            <person name="Voegtly L."/>
            <person name="Shi R."/>
            <person name="Duckworth R."/>
            <person name="Johnson A."/>
            <person name="Loviza R."/>
            <person name="Walstead R."/>
            <person name="Shah Z."/>
            <person name="Kiflezghi M."/>
            <person name="Wade K."/>
            <person name="Ball S.L."/>
            <person name="Bradley K.W."/>
            <person name="Asai D.J."/>
            <person name="Bowman C.A."/>
            <person name="Russell D.A."/>
            <person name="Pope W.H."/>
            <person name="Jacobs-Sera D."/>
            <person name="Hendrix R.W."/>
            <person name="Hatfull G.F."/>
        </authorList>
    </citation>
    <scope>NUCLEOTIDE SEQUENCE [LARGE SCALE GENOMIC DNA]</scope>
    <source>
        <strain evidence="2 3">DSM 27648</strain>
    </source>
</reference>
<gene>
    <name evidence="2" type="ORF">AKJ09_09867</name>
</gene>
<keyword evidence="1" id="KW-0812">Transmembrane</keyword>
<evidence type="ECO:0000313" key="3">
    <source>
        <dbReference type="Proteomes" id="UP000064967"/>
    </source>
</evidence>
<dbReference type="KEGG" id="llu:AKJ09_09867"/>
<dbReference type="Proteomes" id="UP000064967">
    <property type="component" value="Chromosome"/>
</dbReference>
<dbReference type="AlphaFoldDB" id="A0A0K1QBU4"/>
<accession>A0A0K1QBU4</accession>
<organism evidence="2 3">
    <name type="scientific">Labilithrix luteola</name>
    <dbReference type="NCBI Taxonomy" id="1391654"/>
    <lineage>
        <taxon>Bacteria</taxon>
        <taxon>Pseudomonadati</taxon>
        <taxon>Myxococcota</taxon>
        <taxon>Polyangia</taxon>
        <taxon>Polyangiales</taxon>
        <taxon>Labilitrichaceae</taxon>
        <taxon>Labilithrix</taxon>
    </lineage>
</organism>
<sequence length="257" mass="26127">MSGIRQFILDHGLTVVLVSVLGALFTALFHPRSREEFSRYPVRIGALFKLLAAFTVDSPKAANALMGVVFASAPAERAKAMSALVAAVTWDLPKGLEAIGQLITGREVPPGAEPVSSPPVLALAFALLLPTLSACAALRSSAETPRETARAVVVTLAKAVQVADVTCATIAETKKDAGLASKCADAYDVARPALLGAESAVDAWESGGAGNVPCAVARSVSALVSISHAVTAAGGTVPPVVDDALRLAPALTVACHG</sequence>
<keyword evidence="3" id="KW-1185">Reference proteome</keyword>
<proteinExistence type="predicted"/>